<dbReference type="InterPro" id="IPR045063">
    <property type="entry name" value="Dynamin_N"/>
</dbReference>
<dbReference type="GO" id="GO:0008017">
    <property type="term" value="F:microtubule binding"/>
    <property type="evidence" value="ECO:0007669"/>
    <property type="project" value="TreeGrafter"/>
</dbReference>
<dbReference type="EMBL" id="MF782455">
    <property type="protein sequence ID" value="ATZ80405.1"/>
    <property type="molecule type" value="Genomic_DNA"/>
</dbReference>
<evidence type="ECO:0000313" key="3">
    <source>
        <dbReference type="Proteomes" id="UP000240325"/>
    </source>
</evidence>
<dbReference type="SUPFAM" id="SSF52540">
    <property type="entry name" value="P-loop containing nucleoside triphosphate hydrolases"/>
    <property type="match status" value="1"/>
</dbReference>
<evidence type="ECO:0000259" key="1">
    <source>
        <dbReference type="PROSITE" id="PS51718"/>
    </source>
</evidence>
<proteinExistence type="predicted"/>
<dbReference type="GO" id="GO:0005525">
    <property type="term" value="F:GTP binding"/>
    <property type="evidence" value="ECO:0007669"/>
    <property type="project" value="InterPro"/>
</dbReference>
<sequence>MDSLSEWACPCGDITIKSSDVYDASKFIGKKIINEMENERHNERYIDTETSAIVSREQLLFEFATNVTEFITKLKSYEDLEVPNIESINFPRIVLVGTQTSGKSSFINNLINMELMPTGDNMVTRSPVHIKVINNTTNSTDRVSIFTMTNGNKNLVYCADLNSTNTFNTLIFQKKMREATDMIAHKNCISEEPIIVEILTKDTNNNMSAKNLIIVDLPGLVTIPKTDIGQPASIVEDLKNLVMKEISHPNVYVLVAIQAKTDLETDVGLAVVKEIQRTNKSLKAIGLLTKLDLLDKRSLKQFDNNIFNPAVLSKSTALDGGFFVINNHNDNDEYYLNKNMFDKSLRFIQGNRFGSHNLMIQLKKNLITGIRAILPDFQKNLDILGKNVKIIVPQIGNSLEDKQAKMIYISCIYYILNKMFSDSFNATGNERNIGNDIRYIFDNFVQTMESLDPFNKTLLPDEKLQEIMDSFNGYVQSGENKTKLILKKCLADKETKPIQKLIEYVNICIQKLISLILKLADTLVDTKPFDIYPLGLNSYKKDITDFPKFREFILLHTTNILFKYQKEALDHITKYLGIQEQNSVWSYQHSDLSFKNEFEAELDNNLNNKKDSLNSKGRFESTMSIVDVRVLLRACYEHIVGICKEFTHKTAITTIINQFENKYLIEMLDETAKIDIDELFYETRFDINKKKTYENLLKDIAKLQEDINKLYTF</sequence>
<feature type="domain" description="Dynamin-type G" evidence="1">
    <location>
        <begin position="87"/>
        <end position="375"/>
    </location>
</feature>
<dbReference type="Gene3D" id="3.40.50.300">
    <property type="entry name" value="P-loop containing nucleotide triphosphate hydrolases"/>
    <property type="match status" value="1"/>
</dbReference>
<protein>
    <submittedName>
        <fullName evidence="2">Dynamin-1-like protein</fullName>
    </submittedName>
</protein>
<dbReference type="Proteomes" id="UP000240325">
    <property type="component" value="Segment"/>
</dbReference>
<dbReference type="SMART" id="SM00053">
    <property type="entry name" value="DYNc"/>
    <property type="match status" value="1"/>
</dbReference>
<evidence type="ECO:0000313" key="2">
    <source>
        <dbReference type="EMBL" id="ATZ80405.1"/>
    </source>
</evidence>
<dbReference type="PROSITE" id="PS51718">
    <property type="entry name" value="G_DYNAMIN_2"/>
    <property type="match status" value="1"/>
</dbReference>
<accession>A0A2H4UUA8</accession>
<keyword evidence="3" id="KW-1185">Reference proteome</keyword>
<dbReference type="Gene3D" id="1.20.120.1240">
    <property type="entry name" value="Dynamin, middle domain"/>
    <property type="match status" value="1"/>
</dbReference>
<dbReference type="InterPro" id="IPR030381">
    <property type="entry name" value="G_DYNAMIN_dom"/>
</dbReference>
<dbReference type="GO" id="GO:0003924">
    <property type="term" value="F:GTPase activity"/>
    <property type="evidence" value="ECO:0007669"/>
    <property type="project" value="InterPro"/>
</dbReference>
<dbReference type="PANTHER" id="PTHR11566">
    <property type="entry name" value="DYNAMIN"/>
    <property type="match status" value="1"/>
</dbReference>
<organism evidence="2">
    <name type="scientific">Bodo saltans virus</name>
    <dbReference type="NCBI Taxonomy" id="2024608"/>
    <lineage>
        <taxon>Viruses</taxon>
        <taxon>Varidnaviria</taxon>
        <taxon>Bamfordvirae</taxon>
        <taxon>Nucleocytoviricota</taxon>
        <taxon>Megaviricetes</taxon>
        <taxon>Imitervirales</taxon>
        <taxon>Mimiviridae</taxon>
        <taxon>Klosneuvirinae</taxon>
        <taxon>Theiavirus</taxon>
        <taxon>Theiavirus salishense</taxon>
    </lineage>
</organism>
<name>A0A2H4UUA8_9VIRU</name>
<reference evidence="2" key="1">
    <citation type="journal article" date="2017" name="Elife">
        <title>The kinetoplastid-infecting Bodo saltans virus (BsV), a window into the most abundant giant viruses in the sea.</title>
        <authorList>
            <person name="Deeg C.M."/>
            <person name="Chow C.-E.T."/>
            <person name="Suttle C.A."/>
        </authorList>
    </citation>
    <scope>NUCLEOTIDE SEQUENCE</scope>
    <source>
        <strain evidence="2">NG1</strain>
    </source>
</reference>
<gene>
    <name evidence="2" type="ORF">BMW23_0350</name>
</gene>
<dbReference type="PRINTS" id="PR00195">
    <property type="entry name" value="DYNAMIN"/>
</dbReference>
<dbReference type="InterPro" id="IPR001401">
    <property type="entry name" value="Dynamin_GTPase"/>
</dbReference>
<dbReference type="InterPro" id="IPR027417">
    <property type="entry name" value="P-loop_NTPase"/>
</dbReference>
<dbReference type="Pfam" id="PF00350">
    <property type="entry name" value="Dynamin_N"/>
    <property type="match status" value="1"/>
</dbReference>
<dbReference type="GO" id="GO:0016020">
    <property type="term" value="C:membrane"/>
    <property type="evidence" value="ECO:0007669"/>
    <property type="project" value="TreeGrafter"/>
</dbReference>
<dbReference type="InterPro" id="IPR022812">
    <property type="entry name" value="Dynamin"/>
</dbReference>